<dbReference type="EMBL" id="JANRMS010001142">
    <property type="protein sequence ID" value="KAJ3530691.1"/>
    <property type="molecule type" value="Genomic_DNA"/>
</dbReference>
<gene>
    <name evidence="1" type="ORF">NM208_g9210</name>
</gene>
<name>A0ACC1S2N3_9HYPO</name>
<protein>
    <submittedName>
        <fullName evidence="1">Uncharacterized protein</fullName>
    </submittedName>
</protein>
<proteinExistence type="predicted"/>
<evidence type="ECO:0000313" key="1">
    <source>
        <dbReference type="EMBL" id="KAJ3530691.1"/>
    </source>
</evidence>
<comment type="caution">
    <text evidence="1">The sequence shown here is derived from an EMBL/GenBank/DDBJ whole genome shotgun (WGS) entry which is preliminary data.</text>
</comment>
<organism evidence="1 2">
    <name type="scientific">Fusarium decemcellulare</name>
    <dbReference type="NCBI Taxonomy" id="57161"/>
    <lineage>
        <taxon>Eukaryota</taxon>
        <taxon>Fungi</taxon>
        <taxon>Dikarya</taxon>
        <taxon>Ascomycota</taxon>
        <taxon>Pezizomycotina</taxon>
        <taxon>Sordariomycetes</taxon>
        <taxon>Hypocreomycetidae</taxon>
        <taxon>Hypocreales</taxon>
        <taxon>Nectriaceae</taxon>
        <taxon>Fusarium</taxon>
        <taxon>Fusarium decemcellulare species complex</taxon>
    </lineage>
</organism>
<accession>A0ACC1S2N3</accession>
<dbReference type="Proteomes" id="UP001148629">
    <property type="component" value="Unassembled WGS sequence"/>
</dbReference>
<reference evidence="1" key="1">
    <citation type="submission" date="2022-08" db="EMBL/GenBank/DDBJ databases">
        <title>Genome Sequence of Fusarium decemcellulare.</title>
        <authorList>
            <person name="Buettner E."/>
        </authorList>
    </citation>
    <scope>NUCLEOTIDE SEQUENCE</scope>
    <source>
        <strain evidence="1">Babe19</strain>
    </source>
</reference>
<sequence length="317" mass="34188">MGRRSGTKGLISHGAAIANAIGDRNPQANLRRLPMMASPRSLPVHPPRTLAENRGGMSEFASALPKEEALQHTSSFLTPRDPSGLEQEDDLPILPGPVAPTPGFNQVAHGFQPMQPDGIPRSSSSDQFSGPMQPDGLAESARASATQHASALAQPQQSVSLFETNMSLADYEQHLMVLQEQDASQYAQGHSEGEQVSDANKSKQAPGTSNSSKHISKATSNTTSNPSPKAHSLPAKMCTTLHIRTICRKCKHVINIGCEDHECSIAQEYGSRNWCQKKSYSNNVDVNENQCPECIAKKKKEEEEKQAREGGGGWATV</sequence>
<keyword evidence="2" id="KW-1185">Reference proteome</keyword>
<evidence type="ECO:0000313" key="2">
    <source>
        <dbReference type="Proteomes" id="UP001148629"/>
    </source>
</evidence>